<accession>A0ABD0RLZ5</accession>
<evidence type="ECO:0000256" key="1">
    <source>
        <dbReference type="ARBA" id="ARBA00010879"/>
    </source>
</evidence>
<dbReference type="EC" id="3.1.26.4" evidence="2"/>
<dbReference type="PROSITE" id="PS50878">
    <property type="entry name" value="RT_POL"/>
    <property type="match status" value="1"/>
</dbReference>
<dbReference type="PANTHER" id="PTHR24559">
    <property type="entry name" value="TRANSPOSON TY3-I GAG-POL POLYPROTEIN"/>
    <property type="match status" value="1"/>
</dbReference>
<proteinExistence type="inferred from homology"/>
<dbReference type="Proteomes" id="UP001529510">
    <property type="component" value="Unassembled WGS sequence"/>
</dbReference>
<dbReference type="Pfam" id="PF00078">
    <property type="entry name" value="RVT_1"/>
    <property type="match status" value="1"/>
</dbReference>
<evidence type="ECO:0000259" key="3">
    <source>
        <dbReference type="PROSITE" id="PS50878"/>
    </source>
</evidence>
<dbReference type="CDD" id="cd01647">
    <property type="entry name" value="RT_LTR"/>
    <property type="match status" value="1"/>
</dbReference>
<dbReference type="InterPro" id="IPR053134">
    <property type="entry name" value="RNA-dir_DNA_polymerase"/>
</dbReference>
<dbReference type="InterPro" id="IPR043502">
    <property type="entry name" value="DNA/RNA_pol_sf"/>
</dbReference>
<protein>
    <recommendedName>
        <fullName evidence="2">ribonuclease H</fullName>
        <ecNumber evidence="2">3.1.26.4</ecNumber>
    </recommendedName>
</protein>
<gene>
    <name evidence="4" type="ORF">M9458_007675</name>
</gene>
<evidence type="ECO:0000313" key="4">
    <source>
        <dbReference type="EMBL" id="KAL0199135.1"/>
    </source>
</evidence>
<dbReference type="PANTHER" id="PTHR24559:SF440">
    <property type="entry name" value="RIBONUCLEASE H"/>
    <property type="match status" value="1"/>
</dbReference>
<dbReference type="Gene3D" id="3.30.70.270">
    <property type="match status" value="1"/>
</dbReference>
<keyword evidence="5" id="KW-1185">Reference proteome</keyword>
<organism evidence="4 5">
    <name type="scientific">Cirrhinus mrigala</name>
    <name type="common">Mrigala</name>
    <dbReference type="NCBI Taxonomy" id="683832"/>
    <lineage>
        <taxon>Eukaryota</taxon>
        <taxon>Metazoa</taxon>
        <taxon>Chordata</taxon>
        <taxon>Craniata</taxon>
        <taxon>Vertebrata</taxon>
        <taxon>Euteleostomi</taxon>
        <taxon>Actinopterygii</taxon>
        <taxon>Neopterygii</taxon>
        <taxon>Teleostei</taxon>
        <taxon>Ostariophysi</taxon>
        <taxon>Cypriniformes</taxon>
        <taxon>Cyprinidae</taxon>
        <taxon>Labeoninae</taxon>
        <taxon>Labeonini</taxon>
        <taxon>Cirrhinus</taxon>
    </lineage>
</organism>
<dbReference type="InterPro" id="IPR043128">
    <property type="entry name" value="Rev_trsase/Diguanyl_cyclase"/>
</dbReference>
<name>A0ABD0RLZ5_CIRMR</name>
<dbReference type="EMBL" id="JAMKFB020000003">
    <property type="protein sequence ID" value="KAL0199135.1"/>
    <property type="molecule type" value="Genomic_DNA"/>
</dbReference>
<comment type="caution">
    <text evidence="4">The sequence shown here is derived from an EMBL/GenBank/DDBJ whole genome shotgun (WGS) entry which is preliminary data.</text>
</comment>
<feature type="domain" description="Reverse transcriptase" evidence="3">
    <location>
        <begin position="1"/>
        <end position="74"/>
    </location>
</feature>
<evidence type="ECO:0000313" key="5">
    <source>
        <dbReference type="Proteomes" id="UP001529510"/>
    </source>
</evidence>
<sequence length="78" mass="9283">PSVFQAFINDTFRDMLNRWVIVYIDDILIFSDTMDQHIQHVRVILQRLIDNQLYAKMEKCEFHQTVTSFLSYIISAEG</sequence>
<feature type="non-terminal residue" evidence="4">
    <location>
        <position position="1"/>
    </location>
</feature>
<dbReference type="FunFam" id="3.30.70.270:FF:000003">
    <property type="entry name" value="Transposon Ty3-G Gag-Pol polyprotein"/>
    <property type="match status" value="1"/>
</dbReference>
<dbReference type="InterPro" id="IPR000477">
    <property type="entry name" value="RT_dom"/>
</dbReference>
<feature type="non-terminal residue" evidence="4">
    <location>
        <position position="78"/>
    </location>
</feature>
<reference evidence="4 5" key="1">
    <citation type="submission" date="2024-05" db="EMBL/GenBank/DDBJ databases">
        <title>Genome sequencing and assembly of Indian major carp, Cirrhinus mrigala (Hamilton, 1822).</title>
        <authorList>
            <person name="Mohindra V."/>
            <person name="Chowdhury L.M."/>
            <person name="Lal K."/>
            <person name="Jena J.K."/>
        </authorList>
    </citation>
    <scope>NUCLEOTIDE SEQUENCE [LARGE SCALE GENOMIC DNA]</scope>
    <source>
        <strain evidence="4">CM1030</strain>
        <tissue evidence="4">Blood</tissue>
    </source>
</reference>
<dbReference type="GO" id="GO:0004523">
    <property type="term" value="F:RNA-DNA hybrid ribonuclease activity"/>
    <property type="evidence" value="ECO:0007669"/>
    <property type="project" value="UniProtKB-EC"/>
</dbReference>
<evidence type="ECO:0000256" key="2">
    <source>
        <dbReference type="ARBA" id="ARBA00012180"/>
    </source>
</evidence>
<dbReference type="AlphaFoldDB" id="A0ABD0RLZ5"/>
<dbReference type="SUPFAM" id="SSF56672">
    <property type="entry name" value="DNA/RNA polymerases"/>
    <property type="match status" value="1"/>
</dbReference>
<comment type="similarity">
    <text evidence="1">Belongs to the beta type-B retroviral polymerase family. HERV class-II K(HML-2) pol subfamily.</text>
</comment>